<evidence type="ECO:0000259" key="2">
    <source>
        <dbReference type="Pfam" id="PF15801"/>
    </source>
</evidence>
<proteinExistence type="predicted"/>
<keyword evidence="1" id="KW-0812">Transmembrane</keyword>
<dbReference type="Pfam" id="PF15801">
    <property type="entry name" value="zf-C6H2"/>
    <property type="match status" value="1"/>
</dbReference>
<keyword evidence="4" id="KW-1185">Reference proteome</keyword>
<name>A0AAQ3NVQ2_VIGMU</name>
<evidence type="ECO:0000313" key="4">
    <source>
        <dbReference type="Proteomes" id="UP001374535"/>
    </source>
</evidence>
<dbReference type="EMBL" id="CP144698">
    <property type="protein sequence ID" value="WVZ16240.1"/>
    <property type="molecule type" value="Genomic_DNA"/>
</dbReference>
<accession>A0AAQ3NVQ2</accession>
<evidence type="ECO:0000256" key="1">
    <source>
        <dbReference type="SAM" id="Phobius"/>
    </source>
</evidence>
<dbReference type="Proteomes" id="UP001374535">
    <property type="component" value="Chromosome 3"/>
</dbReference>
<dbReference type="InterPro" id="IPR031615">
    <property type="entry name" value="Zfn-C6H2"/>
</dbReference>
<reference evidence="3 4" key="1">
    <citation type="journal article" date="2023" name="Life. Sci Alliance">
        <title>Evolutionary insights into 3D genome organization and epigenetic landscape of Vigna mungo.</title>
        <authorList>
            <person name="Junaid A."/>
            <person name="Singh B."/>
            <person name="Bhatia S."/>
        </authorList>
    </citation>
    <scope>NUCLEOTIDE SEQUENCE [LARGE SCALE GENOMIC DNA]</scope>
    <source>
        <strain evidence="3">Urdbean</strain>
    </source>
</reference>
<gene>
    <name evidence="3" type="ORF">V8G54_009222</name>
</gene>
<evidence type="ECO:0000313" key="3">
    <source>
        <dbReference type="EMBL" id="WVZ16240.1"/>
    </source>
</evidence>
<feature type="transmembrane region" description="Helical" evidence="1">
    <location>
        <begin position="21"/>
        <end position="41"/>
    </location>
</feature>
<dbReference type="AlphaFoldDB" id="A0AAQ3NVQ2"/>
<sequence>MAGLSFCYDQMGLSWFQLKPLLLLLATCNFYIFNFTVPKFVAFKCWCPKCMNLKLPRAGSAFCSQECFKSSWSSHKSVHLKAKLSSPDTQNSGSLSEGWLYCLKSGQAWTPKLPYFDWTGSLRPSPISNKRIVPDHIDKPDWADDGIPKVEPNSVLQYTVEVDNFKMHE</sequence>
<feature type="domain" description="C6H2-type" evidence="2">
    <location>
        <begin position="47"/>
        <end position="80"/>
    </location>
</feature>
<keyword evidence="1" id="KW-0472">Membrane</keyword>
<keyword evidence="1" id="KW-1133">Transmembrane helix</keyword>
<organism evidence="3 4">
    <name type="scientific">Vigna mungo</name>
    <name type="common">Black gram</name>
    <name type="synonym">Phaseolus mungo</name>
    <dbReference type="NCBI Taxonomy" id="3915"/>
    <lineage>
        <taxon>Eukaryota</taxon>
        <taxon>Viridiplantae</taxon>
        <taxon>Streptophyta</taxon>
        <taxon>Embryophyta</taxon>
        <taxon>Tracheophyta</taxon>
        <taxon>Spermatophyta</taxon>
        <taxon>Magnoliopsida</taxon>
        <taxon>eudicotyledons</taxon>
        <taxon>Gunneridae</taxon>
        <taxon>Pentapetalae</taxon>
        <taxon>rosids</taxon>
        <taxon>fabids</taxon>
        <taxon>Fabales</taxon>
        <taxon>Fabaceae</taxon>
        <taxon>Papilionoideae</taxon>
        <taxon>50 kb inversion clade</taxon>
        <taxon>NPAAA clade</taxon>
        <taxon>indigoferoid/millettioid clade</taxon>
        <taxon>Phaseoleae</taxon>
        <taxon>Vigna</taxon>
    </lineage>
</organism>
<protein>
    <recommendedName>
        <fullName evidence="2">C6H2-type domain-containing protein</fullName>
    </recommendedName>
</protein>